<gene>
    <name evidence="1" type="ORF">Amac_072600</name>
</gene>
<dbReference type="PANTHER" id="PTHR38479">
    <property type="entry name" value="LMO0824 PROTEIN"/>
    <property type="match status" value="1"/>
</dbReference>
<dbReference type="OrthoDB" id="9148135at2"/>
<sequence length="368" mass="40135">MKLTSDQVLAWRMRRQFLNRPPDAGTVAIVKRLCGVQAQVTSSAEQAVAVRRSTPNRGEVGERLSDRSIVKTWAMRGTLHLLASEDAAAYLALISAARTWEKGSWQRTFATAKQLAAITDAARESLNGTVLSREELTTEIVRKTGDDLIAEQLRSGWGAVLKPLAWQGLLVYGPSEGNRVTFTSPETWLPTWPGLPEPDEAAQTVIPAYLGAFGPASMTTFDQWLIRGQSKKAQIKSWFTDLEQTGKLVQVEVDGKQAYARTEDVDDLATTDPTTEIRLLPAFDQYVLGPGTKNPQIIAPERRDHVSKAAGWISPVVIAGGRVVGTWTTDGESLDVILFTEAGPVSKQAIEKEAARLGDTLRVGVRTG</sequence>
<reference evidence="1 2" key="1">
    <citation type="submission" date="2019-10" db="EMBL/GenBank/DDBJ databases">
        <title>Whole genome shotgun sequence of Acrocarpospora macrocephala NBRC 16266.</title>
        <authorList>
            <person name="Ichikawa N."/>
            <person name="Kimura A."/>
            <person name="Kitahashi Y."/>
            <person name="Komaki H."/>
            <person name="Oguchi A."/>
        </authorList>
    </citation>
    <scope>NUCLEOTIDE SEQUENCE [LARGE SCALE GENOMIC DNA]</scope>
    <source>
        <strain evidence="1 2">NBRC 16266</strain>
    </source>
</reference>
<dbReference type="InterPro" id="IPR009351">
    <property type="entry name" value="AlkZ-like"/>
</dbReference>
<keyword evidence="2" id="KW-1185">Reference proteome</keyword>
<evidence type="ECO:0000313" key="1">
    <source>
        <dbReference type="EMBL" id="GES13663.1"/>
    </source>
</evidence>
<dbReference type="PANTHER" id="PTHR38479:SF2">
    <property type="entry name" value="WINGED HELIX DNA-BINDING DOMAIN-CONTAINING PROTEIN"/>
    <property type="match status" value="1"/>
</dbReference>
<accession>A0A5M3X4B0</accession>
<comment type="caution">
    <text evidence="1">The sequence shown here is derived from an EMBL/GenBank/DDBJ whole genome shotgun (WGS) entry which is preliminary data.</text>
</comment>
<dbReference type="Pfam" id="PF06224">
    <property type="entry name" value="AlkZ-like"/>
    <property type="match status" value="1"/>
</dbReference>
<dbReference type="RefSeq" id="WP_155358897.1">
    <property type="nucleotide sequence ID" value="NZ_BAAAHL010000081.1"/>
</dbReference>
<protein>
    <recommendedName>
        <fullName evidence="3">Winged helix DNA-binding domain-containing protein</fullName>
    </recommendedName>
</protein>
<evidence type="ECO:0008006" key="3">
    <source>
        <dbReference type="Google" id="ProtNLM"/>
    </source>
</evidence>
<dbReference type="EMBL" id="BLAE01000048">
    <property type="protein sequence ID" value="GES13663.1"/>
    <property type="molecule type" value="Genomic_DNA"/>
</dbReference>
<evidence type="ECO:0000313" key="2">
    <source>
        <dbReference type="Proteomes" id="UP000331127"/>
    </source>
</evidence>
<name>A0A5M3X4B0_9ACTN</name>
<organism evidence="1 2">
    <name type="scientific">Acrocarpospora macrocephala</name>
    <dbReference type="NCBI Taxonomy" id="150177"/>
    <lineage>
        <taxon>Bacteria</taxon>
        <taxon>Bacillati</taxon>
        <taxon>Actinomycetota</taxon>
        <taxon>Actinomycetes</taxon>
        <taxon>Streptosporangiales</taxon>
        <taxon>Streptosporangiaceae</taxon>
        <taxon>Acrocarpospora</taxon>
    </lineage>
</organism>
<proteinExistence type="predicted"/>
<dbReference type="AlphaFoldDB" id="A0A5M3X4B0"/>
<dbReference type="Proteomes" id="UP000331127">
    <property type="component" value="Unassembled WGS sequence"/>
</dbReference>